<name>A0A9X2HN53_9SPHN</name>
<dbReference type="EMBL" id="JAMLDX010000022">
    <property type="protein sequence ID" value="MCP3732742.1"/>
    <property type="molecule type" value="Genomic_DNA"/>
</dbReference>
<accession>A0A9X2HN53</accession>
<reference evidence="1" key="1">
    <citation type="submission" date="2022-05" db="EMBL/GenBank/DDBJ databases">
        <title>Sphingomonas sp. strain MG17 Genome sequencing and assembly.</title>
        <authorList>
            <person name="Kim I."/>
        </authorList>
    </citation>
    <scope>NUCLEOTIDE SEQUENCE</scope>
    <source>
        <strain evidence="1">MG17</strain>
    </source>
</reference>
<proteinExistence type="predicted"/>
<sequence length="170" mass="18441">MFDMRLTAEPPVAFSAAVERYLRRDLRYVTALPYVGLWDTRECTCQNGKAEPRVGERLNDATASMSEAEVAEAVKAAAASGDGPPKLGPPLPAVDEAVAINPRLRVLVVAGRFDSLASCAGNDEQQRRLPVSLSAAMTFSCYDGGHMFYRDEHVRSQFTDAVASFKNGGR</sequence>
<protein>
    <recommendedName>
        <fullName evidence="3">TAP-like protein</fullName>
    </recommendedName>
</protein>
<evidence type="ECO:0000313" key="2">
    <source>
        <dbReference type="Proteomes" id="UP001139451"/>
    </source>
</evidence>
<dbReference type="InterPro" id="IPR029058">
    <property type="entry name" value="AB_hydrolase_fold"/>
</dbReference>
<comment type="caution">
    <text evidence="1">The sequence shown here is derived from an EMBL/GenBank/DDBJ whole genome shotgun (WGS) entry which is preliminary data.</text>
</comment>
<dbReference type="RefSeq" id="WP_254296406.1">
    <property type="nucleotide sequence ID" value="NZ_JAMLDX010000022.1"/>
</dbReference>
<dbReference type="Proteomes" id="UP001139451">
    <property type="component" value="Unassembled WGS sequence"/>
</dbReference>
<evidence type="ECO:0000313" key="1">
    <source>
        <dbReference type="EMBL" id="MCP3732742.1"/>
    </source>
</evidence>
<dbReference type="SUPFAM" id="SSF53474">
    <property type="entry name" value="alpha/beta-Hydrolases"/>
    <property type="match status" value="1"/>
</dbReference>
<dbReference type="AlphaFoldDB" id="A0A9X2HN53"/>
<evidence type="ECO:0008006" key="3">
    <source>
        <dbReference type="Google" id="ProtNLM"/>
    </source>
</evidence>
<keyword evidence="2" id="KW-1185">Reference proteome</keyword>
<gene>
    <name evidence="1" type="ORF">M9978_20190</name>
</gene>
<organism evidence="1 2">
    <name type="scientific">Sphingomonas tagetis</name>
    <dbReference type="NCBI Taxonomy" id="2949092"/>
    <lineage>
        <taxon>Bacteria</taxon>
        <taxon>Pseudomonadati</taxon>
        <taxon>Pseudomonadota</taxon>
        <taxon>Alphaproteobacteria</taxon>
        <taxon>Sphingomonadales</taxon>
        <taxon>Sphingomonadaceae</taxon>
        <taxon>Sphingomonas</taxon>
    </lineage>
</organism>